<keyword evidence="3" id="KW-1185">Reference proteome</keyword>
<gene>
    <name evidence="2" type="ORF">CA834_00365</name>
</gene>
<proteinExistence type="predicted"/>
<evidence type="ECO:0000313" key="2">
    <source>
        <dbReference type="EMBL" id="OZV70604.1"/>
    </source>
</evidence>
<keyword evidence="1" id="KW-0812">Transmembrane</keyword>
<evidence type="ECO:0000256" key="1">
    <source>
        <dbReference type="SAM" id="Phobius"/>
    </source>
</evidence>
<keyword evidence="1" id="KW-1133">Transmembrane helix</keyword>
<keyword evidence="1" id="KW-0472">Membrane</keyword>
<dbReference type="RefSeq" id="WP_094966680.1">
    <property type="nucleotide sequence ID" value="NZ_NGJN01000001.1"/>
</dbReference>
<feature type="transmembrane region" description="Helical" evidence="1">
    <location>
        <begin position="12"/>
        <end position="29"/>
    </location>
</feature>
<comment type="caution">
    <text evidence="2">The sequence shown here is derived from an EMBL/GenBank/DDBJ whole genome shotgun (WGS) entry which is preliminary data.</text>
</comment>
<evidence type="ECO:0000313" key="3">
    <source>
        <dbReference type="Proteomes" id="UP000216840"/>
    </source>
</evidence>
<name>A0A265UZ59_9FLAO</name>
<accession>A0A265UZ59</accession>
<feature type="transmembrane region" description="Helical" evidence="1">
    <location>
        <begin position="49"/>
        <end position="66"/>
    </location>
</feature>
<dbReference type="Proteomes" id="UP000216840">
    <property type="component" value="Unassembled WGS sequence"/>
</dbReference>
<reference evidence="2 3" key="1">
    <citation type="submission" date="2017-05" db="EMBL/GenBank/DDBJ databases">
        <title>The draft genome sequence of Idiomarina salinarum WNB302.</title>
        <authorList>
            <person name="Sun Y."/>
            <person name="Chen B."/>
            <person name="Du Z."/>
        </authorList>
    </citation>
    <scope>NUCLEOTIDE SEQUENCE [LARGE SCALE GENOMIC DNA]</scope>
    <source>
        <strain evidence="2 3">WNB302</strain>
    </source>
</reference>
<dbReference type="EMBL" id="NGJN01000001">
    <property type="protein sequence ID" value="OZV70604.1"/>
    <property type="molecule type" value="Genomic_DNA"/>
</dbReference>
<organism evidence="2 3">
    <name type="scientific">Winogradskyella aurantia</name>
    <dbReference type="NCBI Taxonomy" id="1915063"/>
    <lineage>
        <taxon>Bacteria</taxon>
        <taxon>Pseudomonadati</taxon>
        <taxon>Bacteroidota</taxon>
        <taxon>Flavobacteriia</taxon>
        <taxon>Flavobacteriales</taxon>
        <taxon>Flavobacteriaceae</taxon>
        <taxon>Winogradskyella</taxon>
    </lineage>
</organism>
<protein>
    <submittedName>
        <fullName evidence="2">Uncharacterized protein</fullName>
    </submittedName>
</protein>
<sequence length="87" mass="10384">MRDQWVVALDYLRIVLLLGFALPVMAMYFDWFKDSTFFTEERLNTIKNSAILFYIIVYVIELRLKLKIKDNHIAVLKTKLHKYEQGA</sequence>
<dbReference type="AlphaFoldDB" id="A0A265UZ59"/>